<feature type="transmembrane region" description="Helical" evidence="6">
    <location>
        <begin position="52"/>
        <end position="75"/>
    </location>
</feature>
<accession>A0AAN5CBN6</accession>
<sequence length="181" mass="19455">EYNNIFLLAENSLMDAGSIFLRLPHAFKPLQALNAVILFVCVASTGSAENGILWFVIVVSFLVSVAATLIFALNLQDSILERLTNGTISWNMVEMVYSFVVGVLCAISVWVAFGFANNHIGGVSAGFIATGLFLIVQTALYAVPCVIIYDAVRQEQNGGGDSFAQASAVEAAHPFSDRPYQ</sequence>
<comment type="subcellular location">
    <subcellularLocation>
        <location evidence="1">Membrane</location>
        <topology evidence="1">Multi-pass membrane protein</topology>
    </subcellularLocation>
</comment>
<dbReference type="PANTHER" id="PTHR22776">
    <property type="entry name" value="MARVEL-CONTAINING POTENTIAL LIPID RAFT-ASSOCIATED PROTEIN"/>
    <property type="match status" value="1"/>
</dbReference>
<keyword evidence="4 5" id="KW-0472">Membrane</keyword>
<feature type="transmembrane region" description="Helical" evidence="6">
    <location>
        <begin position="96"/>
        <end position="115"/>
    </location>
</feature>
<evidence type="ECO:0000256" key="3">
    <source>
        <dbReference type="ARBA" id="ARBA00022989"/>
    </source>
</evidence>
<dbReference type="PANTHER" id="PTHR22776:SF77">
    <property type="entry name" value="MARVEL DOMAIN-CONTAINING PROTEIN"/>
    <property type="match status" value="1"/>
</dbReference>
<evidence type="ECO:0000256" key="6">
    <source>
        <dbReference type="SAM" id="Phobius"/>
    </source>
</evidence>
<dbReference type="GO" id="GO:0016020">
    <property type="term" value="C:membrane"/>
    <property type="evidence" value="ECO:0007669"/>
    <property type="project" value="UniProtKB-SubCell"/>
</dbReference>
<feature type="domain" description="MARVEL" evidence="7">
    <location>
        <begin position="19"/>
        <end position="153"/>
    </location>
</feature>
<dbReference type="AlphaFoldDB" id="A0AAN5CBN6"/>
<feature type="transmembrane region" description="Helical" evidence="6">
    <location>
        <begin position="127"/>
        <end position="149"/>
    </location>
</feature>
<reference evidence="9" key="1">
    <citation type="submission" date="2022-10" db="EMBL/GenBank/DDBJ databases">
        <title>Genome assembly of Pristionchus species.</title>
        <authorList>
            <person name="Yoshida K."/>
            <person name="Sommer R.J."/>
        </authorList>
    </citation>
    <scope>NUCLEOTIDE SEQUENCE [LARGE SCALE GENOMIC DNA]</scope>
    <source>
        <strain evidence="9">RS5460</strain>
    </source>
</reference>
<evidence type="ECO:0000256" key="1">
    <source>
        <dbReference type="ARBA" id="ARBA00004141"/>
    </source>
</evidence>
<gene>
    <name evidence="8" type="ORF">PMAYCL1PPCAC_07457</name>
</gene>
<name>A0AAN5CBN6_9BILA</name>
<evidence type="ECO:0000313" key="9">
    <source>
        <dbReference type="Proteomes" id="UP001328107"/>
    </source>
</evidence>
<evidence type="ECO:0000313" key="8">
    <source>
        <dbReference type="EMBL" id="GMR37262.1"/>
    </source>
</evidence>
<feature type="non-terminal residue" evidence="8">
    <location>
        <position position="1"/>
    </location>
</feature>
<proteinExistence type="predicted"/>
<dbReference type="PROSITE" id="PS51225">
    <property type="entry name" value="MARVEL"/>
    <property type="match status" value="1"/>
</dbReference>
<comment type="caution">
    <text evidence="8">The sequence shown here is derived from an EMBL/GenBank/DDBJ whole genome shotgun (WGS) entry which is preliminary data.</text>
</comment>
<evidence type="ECO:0000256" key="4">
    <source>
        <dbReference type="ARBA" id="ARBA00023136"/>
    </source>
</evidence>
<evidence type="ECO:0000256" key="2">
    <source>
        <dbReference type="ARBA" id="ARBA00022692"/>
    </source>
</evidence>
<keyword evidence="2 5" id="KW-0812">Transmembrane</keyword>
<evidence type="ECO:0000259" key="7">
    <source>
        <dbReference type="PROSITE" id="PS51225"/>
    </source>
</evidence>
<keyword evidence="3 6" id="KW-1133">Transmembrane helix</keyword>
<protein>
    <recommendedName>
        <fullName evidence="7">MARVEL domain-containing protein</fullName>
    </recommendedName>
</protein>
<organism evidence="8 9">
    <name type="scientific">Pristionchus mayeri</name>
    <dbReference type="NCBI Taxonomy" id="1317129"/>
    <lineage>
        <taxon>Eukaryota</taxon>
        <taxon>Metazoa</taxon>
        <taxon>Ecdysozoa</taxon>
        <taxon>Nematoda</taxon>
        <taxon>Chromadorea</taxon>
        <taxon>Rhabditida</taxon>
        <taxon>Rhabditina</taxon>
        <taxon>Diplogasteromorpha</taxon>
        <taxon>Diplogasteroidea</taxon>
        <taxon>Neodiplogasteridae</taxon>
        <taxon>Pristionchus</taxon>
    </lineage>
</organism>
<dbReference type="InterPro" id="IPR050578">
    <property type="entry name" value="MARVEL-CKLF_proteins"/>
</dbReference>
<keyword evidence="9" id="KW-1185">Reference proteome</keyword>
<dbReference type="Proteomes" id="UP001328107">
    <property type="component" value="Unassembled WGS sequence"/>
</dbReference>
<dbReference type="InterPro" id="IPR008253">
    <property type="entry name" value="Marvel"/>
</dbReference>
<dbReference type="EMBL" id="BTRK01000002">
    <property type="protein sequence ID" value="GMR37262.1"/>
    <property type="molecule type" value="Genomic_DNA"/>
</dbReference>
<evidence type="ECO:0000256" key="5">
    <source>
        <dbReference type="PROSITE-ProRule" id="PRU00581"/>
    </source>
</evidence>